<organism evidence="1 2">
    <name type="scientific">Usitatibacter rugosus</name>
    <dbReference type="NCBI Taxonomy" id="2732067"/>
    <lineage>
        <taxon>Bacteria</taxon>
        <taxon>Pseudomonadati</taxon>
        <taxon>Pseudomonadota</taxon>
        <taxon>Betaproteobacteria</taxon>
        <taxon>Nitrosomonadales</taxon>
        <taxon>Usitatibacteraceae</taxon>
        <taxon>Usitatibacter</taxon>
    </lineage>
</organism>
<name>A0A6M4GUG4_9PROT</name>
<proteinExistence type="predicted"/>
<dbReference type="EMBL" id="CP053069">
    <property type="protein sequence ID" value="QJR10498.1"/>
    <property type="molecule type" value="Genomic_DNA"/>
</dbReference>
<dbReference type="KEGG" id="uru:DSM104443_01562"/>
<keyword evidence="2" id="KW-1185">Reference proteome</keyword>
<reference evidence="1 2" key="1">
    <citation type="submission" date="2020-04" db="EMBL/GenBank/DDBJ databases">
        <title>Usitatibacter rugosus gen. nov., sp. nov. and Usitatibacter palustris sp. nov., novel members of Usitatibacteraceae fam. nov. within the order Nitrosomonadales isolated from soil.</title>
        <authorList>
            <person name="Huber K.J."/>
            <person name="Neumann-Schaal M."/>
            <person name="Geppert A."/>
            <person name="Luckner M."/>
            <person name="Wanner G."/>
            <person name="Overmann J."/>
        </authorList>
    </citation>
    <scope>NUCLEOTIDE SEQUENCE [LARGE SCALE GENOMIC DNA]</scope>
    <source>
        <strain evidence="1 2">0125_3</strain>
    </source>
</reference>
<sequence>MRDFDFEFGEWTVQHRTLRADGTWLEFSGTSVTRPAMGGMACIEENVFDKPGGIARGMAMRTYDAKTDLWAIWWVDGRDPHGVLDPPVKGRFVDGVGTFYSESIVGGKSVRTRFIWSKITATTARWEQALSTDSGPWETNWVMEFKRVK</sequence>
<dbReference type="RefSeq" id="WP_171091056.1">
    <property type="nucleotide sequence ID" value="NZ_CP053069.1"/>
</dbReference>
<dbReference type="Proteomes" id="UP000501534">
    <property type="component" value="Chromosome"/>
</dbReference>
<accession>A0A6M4GUG4</accession>
<evidence type="ECO:0008006" key="3">
    <source>
        <dbReference type="Google" id="ProtNLM"/>
    </source>
</evidence>
<protein>
    <recommendedName>
        <fullName evidence="3">DUF1579 domain-containing protein</fullName>
    </recommendedName>
</protein>
<evidence type="ECO:0000313" key="2">
    <source>
        <dbReference type="Proteomes" id="UP000501534"/>
    </source>
</evidence>
<dbReference type="AlphaFoldDB" id="A0A6M4GUG4"/>
<evidence type="ECO:0000313" key="1">
    <source>
        <dbReference type="EMBL" id="QJR10498.1"/>
    </source>
</evidence>
<gene>
    <name evidence="1" type="ORF">DSM104443_01562</name>
</gene>